<sequence length="229" mass="25100">MLQISDLSELEALFCFLDGLKPWARQMLQLSGVQDITTTMAAIKSLIEFRKGDVKKDAGKGKAKVLANAKPLSRGITSWQGSTWGIDQGNRMEDKGKRPLKCFLCDGPHLPSHSKGLMFANIKVVGKKLNALVDTGASNLFAFVETVKMLGLDTKARAAHIKTVNSNEIPTIGTASNMDVRLGEWVGKKTTEVIPLDDYDFVIGLDFVDRINAMIVPFSNYIVILDSRG</sequence>
<organism evidence="1 2">
    <name type="scientific">Theobroma cacao</name>
    <name type="common">Cacao</name>
    <name type="synonym">Cocoa</name>
    <dbReference type="NCBI Taxonomy" id="3641"/>
    <lineage>
        <taxon>Eukaryota</taxon>
        <taxon>Viridiplantae</taxon>
        <taxon>Streptophyta</taxon>
        <taxon>Embryophyta</taxon>
        <taxon>Tracheophyta</taxon>
        <taxon>Spermatophyta</taxon>
        <taxon>Magnoliopsida</taxon>
        <taxon>eudicotyledons</taxon>
        <taxon>Gunneridae</taxon>
        <taxon>Pentapetalae</taxon>
        <taxon>rosids</taxon>
        <taxon>malvids</taxon>
        <taxon>Malvales</taxon>
        <taxon>Malvaceae</taxon>
        <taxon>Byttnerioideae</taxon>
        <taxon>Theobroma</taxon>
    </lineage>
</organism>
<dbReference type="Pfam" id="PF13650">
    <property type="entry name" value="Asp_protease_2"/>
    <property type="match status" value="1"/>
</dbReference>
<dbReference type="eggNOG" id="KOG0017">
    <property type="taxonomic scope" value="Eukaryota"/>
</dbReference>
<dbReference type="OMA" id="SHIWEAS"/>
<dbReference type="SUPFAM" id="SSF50630">
    <property type="entry name" value="Acid proteases"/>
    <property type="match status" value="1"/>
</dbReference>
<proteinExistence type="predicted"/>
<dbReference type="InParanoid" id="A0A061GBD7"/>
<dbReference type="Gene3D" id="2.40.70.10">
    <property type="entry name" value="Acid Proteases"/>
    <property type="match status" value="1"/>
</dbReference>
<gene>
    <name evidence="1" type="ORF">TCM_028206</name>
</gene>
<name>A0A061GBD7_THECC</name>
<protein>
    <submittedName>
        <fullName evidence="1">Uncharacterized protein</fullName>
    </submittedName>
</protein>
<dbReference type="Proteomes" id="UP000026915">
    <property type="component" value="Chromosome 6"/>
</dbReference>
<dbReference type="AlphaFoldDB" id="A0A061GBD7"/>
<dbReference type="InterPro" id="IPR021109">
    <property type="entry name" value="Peptidase_aspartic_dom_sf"/>
</dbReference>
<dbReference type="HOGENOM" id="CLU_1211626_0_0_1"/>
<dbReference type="EMBL" id="CM001884">
    <property type="protein sequence ID" value="EOY26472.1"/>
    <property type="molecule type" value="Genomic_DNA"/>
</dbReference>
<keyword evidence="2" id="KW-1185">Reference proteome</keyword>
<accession>A0A061GBD7</accession>
<evidence type="ECO:0000313" key="2">
    <source>
        <dbReference type="Proteomes" id="UP000026915"/>
    </source>
</evidence>
<evidence type="ECO:0000313" key="1">
    <source>
        <dbReference type="EMBL" id="EOY26472.1"/>
    </source>
</evidence>
<dbReference type="Gramene" id="EOY26472">
    <property type="protein sequence ID" value="EOY26472"/>
    <property type="gene ID" value="TCM_028206"/>
</dbReference>
<reference evidence="1 2" key="1">
    <citation type="journal article" date="2013" name="Genome Biol.">
        <title>The genome sequence of the most widely cultivated cacao type and its use to identify candidate genes regulating pod color.</title>
        <authorList>
            <person name="Motamayor J.C."/>
            <person name="Mockaitis K."/>
            <person name="Schmutz J."/>
            <person name="Haiminen N."/>
            <person name="Iii D.L."/>
            <person name="Cornejo O."/>
            <person name="Findley S.D."/>
            <person name="Zheng P."/>
            <person name="Utro F."/>
            <person name="Royaert S."/>
            <person name="Saski C."/>
            <person name="Jenkins J."/>
            <person name="Podicheti R."/>
            <person name="Zhao M."/>
            <person name="Scheffler B.E."/>
            <person name="Stack J.C."/>
            <person name="Feltus F.A."/>
            <person name="Mustiga G.M."/>
            <person name="Amores F."/>
            <person name="Phillips W."/>
            <person name="Marelli J.P."/>
            <person name="May G.D."/>
            <person name="Shapiro H."/>
            <person name="Ma J."/>
            <person name="Bustamante C.D."/>
            <person name="Schnell R.J."/>
            <person name="Main D."/>
            <person name="Gilbert D."/>
            <person name="Parida L."/>
            <person name="Kuhn D.N."/>
        </authorList>
    </citation>
    <scope>NUCLEOTIDE SEQUENCE [LARGE SCALE GENOMIC DNA]</scope>
    <source>
        <strain evidence="2">cv. Matina 1-6</strain>
    </source>
</reference>
<dbReference type="CDD" id="cd00303">
    <property type="entry name" value="retropepsin_like"/>
    <property type="match status" value="1"/>
</dbReference>